<reference evidence="1 2" key="1">
    <citation type="submission" date="2014-03" db="EMBL/GenBank/DDBJ databases">
        <title>Sequencing and Comparison of Genomes and Transcriptome Profiles of Human Ehrlichiosis Agents.</title>
        <authorList>
            <person name="Lin M."/>
            <person name="Daugherty S.C."/>
            <person name="Nagaraj S."/>
            <person name="Cheng Z."/>
            <person name="Xiong Q."/>
            <person name="Lin F.-Y."/>
            <person name="Sengamalay N."/>
            <person name="Ott S."/>
            <person name="Godinez A."/>
            <person name="Tallon L.J."/>
            <person name="Sadzewicz L."/>
            <person name="Fraser C.M."/>
            <person name="Dunning Hotopp J.C."/>
            <person name="Rikihisa Y."/>
        </authorList>
    </citation>
    <scope>NUCLEOTIDE SEQUENCE [LARGE SCALE GENOMIC DNA]</scope>
    <source>
        <strain evidence="1 2">HF</strain>
    </source>
</reference>
<protein>
    <submittedName>
        <fullName evidence="1">Uncharacterized protein</fullName>
    </submittedName>
</protein>
<accession>X5H190</accession>
<evidence type="ECO:0000313" key="2">
    <source>
        <dbReference type="Proteomes" id="UP000023762"/>
    </source>
</evidence>
<keyword evidence="2" id="KW-1185">Reference proteome</keyword>
<evidence type="ECO:0000313" key="1">
    <source>
        <dbReference type="EMBL" id="AHX04559.1"/>
    </source>
</evidence>
<proteinExistence type="predicted"/>
<dbReference type="HOGENOM" id="CLU_3327417_0_0_5"/>
<dbReference type="EMBL" id="CP007474">
    <property type="protein sequence ID" value="AHX04559.1"/>
    <property type="molecule type" value="Genomic_DNA"/>
</dbReference>
<name>X5H190_9RICK</name>
<dbReference type="AlphaFoldDB" id="X5H190"/>
<dbReference type="KEGG" id="ehh:EHF_0270"/>
<organism evidence="1 2">
    <name type="scientific">Ehrlichia japonica</name>
    <dbReference type="NCBI Taxonomy" id="391036"/>
    <lineage>
        <taxon>Bacteria</taxon>
        <taxon>Pseudomonadati</taxon>
        <taxon>Pseudomonadota</taxon>
        <taxon>Alphaproteobacteria</taxon>
        <taxon>Rickettsiales</taxon>
        <taxon>Anaplasmataceae</taxon>
        <taxon>Ehrlichia</taxon>
    </lineage>
</organism>
<gene>
    <name evidence="1" type="ORF">EHF_0270</name>
</gene>
<dbReference type="Proteomes" id="UP000023762">
    <property type="component" value="Chromosome"/>
</dbReference>
<dbReference type="STRING" id="391036.EHF_0270"/>
<sequence length="38" mass="4353">MYRMIYQTSCGFSVGKIITDGNKFTISDCIQKFIDKSI</sequence>